<dbReference type="Proteomes" id="UP001189429">
    <property type="component" value="Unassembled WGS sequence"/>
</dbReference>
<keyword evidence="4" id="KW-1133">Transmembrane helix</keyword>
<proteinExistence type="predicted"/>
<keyword evidence="5" id="KW-0406">Ion transport</keyword>
<dbReference type="PROSITE" id="PS00889">
    <property type="entry name" value="CNMP_BINDING_2"/>
    <property type="match status" value="1"/>
</dbReference>
<dbReference type="InterPro" id="IPR018488">
    <property type="entry name" value="cNMP-bd_CS"/>
</dbReference>
<evidence type="ECO:0000313" key="12">
    <source>
        <dbReference type="Proteomes" id="UP001189429"/>
    </source>
</evidence>
<feature type="domain" description="Cyclic nucleotide-binding" evidence="10">
    <location>
        <begin position="515"/>
        <end position="610"/>
    </location>
</feature>
<dbReference type="EMBL" id="CAUYUJ010013370">
    <property type="protein sequence ID" value="CAK0836098.1"/>
    <property type="molecule type" value="Genomic_DNA"/>
</dbReference>
<evidence type="ECO:0000256" key="3">
    <source>
        <dbReference type="ARBA" id="ARBA00022692"/>
    </source>
</evidence>
<dbReference type="PANTHER" id="PTHR45638:SF11">
    <property type="entry name" value="CYCLIC NUCLEOTIDE-GATED CATION CHANNEL SUBUNIT A"/>
    <property type="match status" value="1"/>
</dbReference>
<evidence type="ECO:0000256" key="1">
    <source>
        <dbReference type="ARBA" id="ARBA00004141"/>
    </source>
</evidence>
<dbReference type="InterPro" id="IPR018490">
    <property type="entry name" value="cNMP-bd_dom_sf"/>
</dbReference>
<keyword evidence="8" id="KW-0407">Ion channel</keyword>
<evidence type="ECO:0000256" key="4">
    <source>
        <dbReference type="ARBA" id="ARBA00022989"/>
    </source>
</evidence>
<dbReference type="CDD" id="cd00038">
    <property type="entry name" value="CAP_ED"/>
    <property type="match status" value="3"/>
</dbReference>
<reference evidence="11" key="1">
    <citation type="submission" date="2023-10" db="EMBL/GenBank/DDBJ databases">
        <authorList>
            <person name="Chen Y."/>
            <person name="Shah S."/>
            <person name="Dougan E. K."/>
            <person name="Thang M."/>
            <person name="Chan C."/>
        </authorList>
    </citation>
    <scope>NUCLEOTIDE SEQUENCE [LARGE SCALE GENOMIC DNA]</scope>
</reference>
<gene>
    <name evidence="11" type="ORF">PCOR1329_LOCUS32711</name>
</gene>
<evidence type="ECO:0000256" key="2">
    <source>
        <dbReference type="ARBA" id="ARBA00022448"/>
    </source>
</evidence>
<evidence type="ECO:0000313" key="11">
    <source>
        <dbReference type="EMBL" id="CAK0836098.1"/>
    </source>
</evidence>
<evidence type="ECO:0000256" key="9">
    <source>
        <dbReference type="SAM" id="MobiDB-lite"/>
    </source>
</evidence>
<keyword evidence="2" id="KW-0813">Transport</keyword>
<dbReference type="SMART" id="SM00100">
    <property type="entry name" value="cNMP"/>
    <property type="match status" value="3"/>
</dbReference>
<evidence type="ECO:0000256" key="6">
    <source>
        <dbReference type="ARBA" id="ARBA00023136"/>
    </source>
</evidence>
<name>A0ABN9SUC7_9DINO</name>
<evidence type="ECO:0000256" key="8">
    <source>
        <dbReference type="ARBA" id="ARBA00023303"/>
    </source>
</evidence>
<feature type="region of interest" description="Disordered" evidence="9">
    <location>
        <begin position="208"/>
        <end position="242"/>
    </location>
</feature>
<dbReference type="SUPFAM" id="SSF51206">
    <property type="entry name" value="cAMP-binding domain-like"/>
    <property type="match status" value="3"/>
</dbReference>
<comment type="caution">
    <text evidence="11">The sequence shown here is derived from an EMBL/GenBank/DDBJ whole genome shotgun (WGS) entry which is preliminary data.</text>
</comment>
<organism evidence="11 12">
    <name type="scientific">Prorocentrum cordatum</name>
    <dbReference type="NCBI Taxonomy" id="2364126"/>
    <lineage>
        <taxon>Eukaryota</taxon>
        <taxon>Sar</taxon>
        <taxon>Alveolata</taxon>
        <taxon>Dinophyceae</taxon>
        <taxon>Prorocentrales</taxon>
        <taxon>Prorocentraceae</taxon>
        <taxon>Prorocentrum</taxon>
    </lineage>
</organism>
<keyword evidence="12" id="KW-1185">Reference proteome</keyword>
<feature type="domain" description="Cyclic nucleotide-binding" evidence="10">
    <location>
        <begin position="345"/>
        <end position="461"/>
    </location>
</feature>
<keyword evidence="7" id="KW-1071">Ligand-gated ion channel</keyword>
<evidence type="ECO:0000259" key="10">
    <source>
        <dbReference type="PROSITE" id="PS50042"/>
    </source>
</evidence>
<keyword evidence="3" id="KW-0812">Transmembrane</keyword>
<evidence type="ECO:0000256" key="7">
    <source>
        <dbReference type="ARBA" id="ARBA00023286"/>
    </source>
</evidence>
<dbReference type="InterPro" id="IPR014710">
    <property type="entry name" value="RmlC-like_jellyroll"/>
</dbReference>
<dbReference type="InterPro" id="IPR000595">
    <property type="entry name" value="cNMP-bd_dom"/>
</dbReference>
<dbReference type="PANTHER" id="PTHR45638">
    <property type="entry name" value="CYCLIC NUCLEOTIDE-GATED CATION CHANNEL SUBUNIT A"/>
    <property type="match status" value="1"/>
</dbReference>
<keyword evidence="6" id="KW-0472">Membrane</keyword>
<dbReference type="PROSITE" id="PS50042">
    <property type="entry name" value="CNMP_BINDING_3"/>
    <property type="match status" value="3"/>
</dbReference>
<dbReference type="Gene3D" id="2.60.120.10">
    <property type="entry name" value="Jelly Rolls"/>
    <property type="match status" value="3"/>
</dbReference>
<protein>
    <recommendedName>
        <fullName evidence="10">Cyclic nucleotide-binding domain-containing protein</fullName>
    </recommendedName>
</protein>
<accession>A0ABN9SUC7</accession>
<dbReference type="Pfam" id="PF00027">
    <property type="entry name" value="cNMP_binding"/>
    <property type="match status" value="3"/>
</dbReference>
<dbReference type="InterPro" id="IPR050866">
    <property type="entry name" value="CNG_cation_channel"/>
</dbReference>
<sequence>MSDGEPVPAQAPVENRVNQAFHNLRAAEQQLQKTATVYSILEASLTAPKKIAARAKTEDSERGAAHQAMVAELHEKDQEKAKQMAAQLNAALKESATNIFSDAAARVEHTRCQQIAPTVDAWAREEFLEECERNSSAARDHALAVLSGLSPSKAAPRLQKQAKKKLAEKQQTLKKVGVVKDPDEEPGVLEEATATAAAERLVPMMAEAAEASDEAHEGPPEAPAEAPADRQGPLPARAVQAAQASGARRMVARAEATAARVRRAAAIASAGAAHGAEHEARYEATAAAAAQRQEPLSAQTAEAAQASSAEEVVLAEVGQRFVSEQREIDKYFAQDMKTLLSKSQVFRDCHDEFIRDLIVSSNRKEYAPNRYLMEEGQRGDSMFVLFRGVVEVTSNGRYVCKLRSGSIVGEAALLNVDNRRTASVRSVQKCDVAIIFRSVFHSILEKYPWEKKKFQREMKAKLMELGKLVDIKDDLNLEQQAVHCDALKKVPFFANDDSLHEFVAELAMNATSTWYRPGRVIIQEGDTRCDEMFVLLQGAVEMTACGEYLGRLENDLFGEICMLDLLERRTSNVTAATQCHCIVFSRQVVIPILAKYPEARIKLLEHARHRLVSLNEAVGAAGAVVPVDLAKPAARLPGCALGFGSAIPSADAHLFSANPIFQGARLDLLQELSHRMETKKLDAGTALIEEGTPARRDDFVYWLAKGEVEVWSEGSFIAVLQEGAVVGELAAFGPAERQATVTTRTPVVLRALRATLLRDALEKWEDPKLMERWEAEMESRMQRLEQKRKLKEQMQSKTTKIDLMFMKLTGRDCEGTVKAPRNEPLADALNSLVDPLRKTPGTARLPALPPPRGERGAMPLTAR</sequence>
<evidence type="ECO:0000256" key="5">
    <source>
        <dbReference type="ARBA" id="ARBA00023065"/>
    </source>
</evidence>
<comment type="subcellular location">
    <subcellularLocation>
        <location evidence="1">Membrane</location>
        <topology evidence="1">Multi-pass membrane protein</topology>
    </subcellularLocation>
</comment>
<feature type="region of interest" description="Disordered" evidence="9">
    <location>
        <begin position="835"/>
        <end position="863"/>
    </location>
</feature>
<feature type="domain" description="Cyclic nucleotide-binding" evidence="10">
    <location>
        <begin position="660"/>
        <end position="761"/>
    </location>
</feature>